<organism evidence="1 2">
    <name type="scientific">Dibothriocephalus latus</name>
    <name type="common">Fish tapeworm</name>
    <name type="synonym">Diphyllobothrium latum</name>
    <dbReference type="NCBI Taxonomy" id="60516"/>
    <lineage>
        <taxon>Eukaryota</taxon>
        <taxon>Metazoa</taxon>
        <taxon>Spiralia</taxon>
        <taxon>Lophotrochozoa</taxon>
        <taxon>Platyhelminthes</taxon>
        <taxon>Cestoda</taxon>
        <taxon>Eucestoda</taxon>
        <taxon>Diphyllobothriidea</taxon>
        <taxon>Diphyllobothriidae</taxon>
        <taxon>Dibothriocephalus</taxon>
    </lineage>
</organism>
<dbReference type="EMBL" id="UYRU01056312">
    <property type="protein sequence ID" value="VDN13410.1"/>
    <property type="molecule type" value="Genomic_DNA"/>
</dbReference>
<dbReference type="OrthoDB" id="6264580at2759"/>
<sequence length="115" mass="12763">MPFSPSNFSNALQFAYKARPSTLDAAALVVYFALRDLDKICRAYAFEFLDYAISCLKRHPPAALSAGLSLGLETFNSRTQFVVQAGKLTSRFYLITSDLLPPHCQIEIAKRLPAC</sequence>
<gene>
    <name evidence="1" type="ORF">DILT_LOCUS9241</name>
</gene>
<dbReference type="AlphaFoldDB" id="A0A3P7LJ39"/>
<accession>A0A3P7LJ39</accession>
<reference evidence="1 2" key="1">
    <citation type="submission" date="2018-11" db="EMBL/GenBank/DDBJ databases">
        <authorList>
            <consortium name="Pathogen Informatics"/>
        </authorList>
    </citation>
    <scope>NUCLEOTIDE SEQUENCE [LARGE SCALE GENOMIC DNA]</scope>
</reference>
<name>A0A3P7LJ39_DIBLA</name>
<protein>
    <submittedName>
        <fullName evidence="1">Uncharacterized protein</fullName>
    </submittedName>
</protein>
<dbReference type="Proteomes" id="UP000281553">
    <property type="component" value="Unassembled WGS sequence"/>
</dbReference>
<evidence type="ECO:0000313" key="1">
    <source>
        <dbReference type="EMBL" id="VDN13410.1"/>
    </source>
</evidence>
<keyword evidence="2" id="KW-1185">Reference proteome</keyword>
<proteinExistence type="predicted"/>
<evidence type="ECO:0000313" key="2">
    <source>
        <dbReference type="Proteomes" id="UP000281553"/>
    </source>
</evidence>